<dbReference type="KEGG" id="dpx:DAPPUDRAFT_223236"/>
<dbReference type="AlphaFoldDB" id="E9G9Z2"/>
<protein>
    <recommendedName>
        <fullName evidence="1">GH18 domain-containing protein</fullName>
    </recommendedName>
</protein>
<dbReference type="EMBL" id="GL732536">
    <property type="protein sequence ID" value="EFX83798.1"/>
    <property type="molecule type" value="Genomic_DNA"/>
</dbReference>
<dbReference type="OrthoDB" id="76388at2759"/>
<dbReference type="InterPro" id="IPR017853">
    <property type="entry name" value="GH"/>
</dbReference>
<dbReference type="PhylomeDB" id="E9G9Z2"/>
<keyword evidence="3" id="KW-1185">Reference proteome</keyword>
<dbReference type="SUPFAM" id="SSF51445">
    <property type="entry name" value="(Trans)glycosidases"/>
    <property type="match status" value="1"/>
</dbReference>
<feature type="domain" description="GH18" evidence="1">
    <location>
        <begin position="5"/>
        <end position="76"/>
    </location>
</feature>
<sequence length="111" mass="11983">MGVNNTMAFYEICSAVRNNGWKVFSDPTGKIGPYAVSPTDPKTWVGYDDPVMAIVKSQFILSEGLGGAFLSDISYDDFRDTCGLGVNPITTAIYNTLNGLSSTCDCVCYDN</sequence>
<evidence type="ECO:0000313" key="2">
    <source>
        <dbReference type="EMBL" id="EFX83798.1"/>
    </source>
</evidence>
<dbReference type="InterPro" id="IPR050314">
    <property type="entry name" value="Glycosyl_Hydrlase_18"/>
</dbReference>
<dbReference type="Pfam" id="PF00704">
    <property type="entry name" value="Glyco_hydro_18"/>
    <property type="match status" value="1"/>
</dbReference>
<gene>
    <name evidence="2" type="ORF">DAPPUDRAFT_223236</name>
</gene>
<dbReference type="STRING" id="6669.E9G9Z2"/>
<dbReference type="PANTHER" id="PTHR11177">
    <property type="entry name" value="CHITINASE"/>
    <property type="match status" value="1"/>
</dbReference>
<dbReference type="InParanoid" id="E9G9Z2"/>
<dbReference type="InterPro" id="IPR001223">
    <property type="entry name" value="Glyco_hydro18_cat"/>
</dbReference>
<dbReference type="InterPro" id="IPR029070">
    <property type="entry name" value="Chitinase_insertion_sf"/>
</dbReference>
<dbReference type="eggNOG" id="KOG2806">
    <property type="taxonomic scope" value="Eukaryota"/>
</dbReference>
<dbReference type="Gene3D" id="3.10.50.10">
    <property type="match status" value="1"/>
</dbReference>
<accession>E9G9Z2</accession>
<name>E9G9Z2_DAPPU</name>
<dbReference type="Proteomes" id="UP000000305">
    <property type="component" value="Unassembled WGS sequence"/>
</dbReference>
<dbReference type="PANTHER" id="PTHR11177:SF360">
    <property type="entry name" value="CHITINASE 4-RELATED"/>
    <property type="match status" value="1"/>
</dbReference>
<organism evidence="2 3">
    <name type="scientific">Daphnia pulex</name>
    <name type="common">Water flea</name>
    <dbReference type="NCBI Taxonomy" id="6669"/>
    <lineage>
        <taxon>Eukaryota</taxon>
        <taxon>Metazoa</taxon>
        <taxon>Ecdysozoa</taxon>
        <taxon>Arthropoda</taxon>
        <taxon>Crustacea</taxon>
        <taxon>Branchiopoda</taxon>
        <taxon>Diplostraca</taxon>
        <taxon>Cladocera</taxon>
        <taxon>Anomopoda</taxon>
        <taxon>Daphniidae</taxon>
        <taxon>Daphnia</taxon>
    </lineage>
</organism>
<dbReference type="SUPFAM" id="SSF54556">
    <property type="entry name" value="Chitinase insertion domain"/>
    <property type="match status" value="1"/>
</dbReference>
<dbReference type="HOGENOM" id="CLU_2160886_0_0_1"/>
<evidence type="ECO:0000313" key="3">
    <source>
        <dbReference type="Proteomes" id="UP000000305"/>
    </source>
</evidence>
<reference evidence="2 3" key="1">
    <citation type="journal article" date="2011" name="Science">
        <title>The ecoresponsive genome of Daphnia pulex.</title>
        <authorList>
            <person name="Colbourne J.K."/>
            <person name="Pfrender M.E."/>
            <person name="Gilbert D."/>
            <person name="Thomas W.K."/>
            <person name="Tucker A."/>
            <person name="Oakley T.H."/>
            <person name="Tokishita S."/>
            <person name="Aerts A."/>
            <person name="Arnold G.J."/>
            <person name="Basu M.K."/>
            <person name="Bauer D.J."/>
            <person name="Caceres C.E."/>
            <person name="Carmel L."/>
            <person name="Casola C."/>
            <person name="Choi J.H."/>
            <person name="Detter J.C."/>
            <person name="Dong Q."/>
            <person name="Dusheyko S."/>
            <person name="Eads B.D."/>
            <person name="Frohlich T."/>
            <person name="Geiler-Samerotte K.A."/>
            <person name="Gerlach D."/>
            <person name="Hatcher P."/>
            <person name="Jogdeo S."/>
            <person name="Krijgsveld J."/>
            <person name="Kriventseva E.V."/>
            <person name="Kultz D."/>
            <person name="Laforsch C."/>
            <person name="Lindquist E."/>
            <person name="Lopez J."/>
            <person name="Manak J.R."/>
            <person name="Muller J."/>
            <person name="Pangilinan J."/>
            <person name="Patwardhan R.P."/>
            <person name="Pitluck S."/>
            <person name="Pritham E.J."/>
            <person name="Rechtsteiner A."/>
            <person name="Rho M."/>
            <person name="Rogozin I.B."/>
            <person name="Sakarya O."/>
            <person name="Salamov A."/>
            <person name="Schaack S."/>
            <person name="Shapiro H."/>
            <person name="Shiga Y."/>
            <person name="Skalitzky C."/>
            <person name="Smith Z."/>
            <person name="Souvorov A."/>
            <person name="Sung W."/>
            <person name="Tang Z."/>
            <person name="Tsuchiya D."/>
            <person name="Tu H."/>
            <person name="Vos H."/>
            <person name="Wang M."/>
            <person name="Wolf Y.I."/>
            <person name="Yamagata H."/>
            <person name="Yamada T."/>
            <person name="Ye Y."/>
            <person name="Shaw J.R."/>
            <person name="Andrews J."/>
            <person name="Crease T.J."/>
            <person name="Tang H."/>
            <person name="Lucas S.M."/>
            <person name="Robertson H.M."/>
            <person name="Bork P."/>
            <person name="Koonin E.V."/>
            <person name="Zdobnov E.M."/>
            <person name="Grigoriev I.V."/>
            <person name="Lynch M."/>
            <person name="Boore J.L."/>
        </authorList>
    </citation>
    <scope>NUCLEOTIDE SEQUENCE [LARGE SCALE GENOMIC DNA]</scope>
</reference>
<dbReference type="GO" id="GO:0005975">
    <property type="term" value="P:carbohydrate metabolic process"/>
    <property type="evidence" value="ECO:0007669"/>
    <property type="project" value="InterPro"/>
</dbReference>
<evidence type="ECO:0000259" key="1">
    <source>
        <dbReference type="Pfam" id="PF00704"/>
    </source>
</evidence>
<dbReference type="FunFam" id="3.10.50.10:FF:000012">
    <property type="entry name" value="Chitinase 17"/>
    <property type="match status" value="1"/>
</dbReference>
<dbReference type="Gene3D" id="3.20.20.80">
    <property type="entry name" value="Glycosidases"/>
    <property type="match status" value="1"/>
</dbReference>
<proteinExistence type="predicted"/>